<dbReference type="OrthoDB" id="19261at2759"/>
<feature type="transmembrane region" description="Helical" evidence="2">
    <location>
        <begin position="327"/>
        <end position="347"/>
    </location>
</feature>
<feature type="transmembrane region" description="Helical" evidence="2">
    <location>
        <begin position="256"/>
        <end position="276"/>
    </location>
</feature>
<feature type="compositionally biased region" description="Basic and acidic residues" evidence="1">
    <location>
        <begin position="391"/>
        <end position="404"/>
    </location>
</feature>
<keyword evidence="2" id="KW-1133">Transmembrane helix</keyword>
<protein>
    <submittedName>
        <fullName evidence="5">CBD9-like protein</fullName>
    </submittedName>
</protein>
<sequence>MANFNTVLVSAILASCSLVLAEPATFHPTGQTDISYSIAVSDARESSNSDRVFFQIQAPDTIQWVGLGQGRGMAGSNIFVLYNSASSDNVTLSPRSGVGHIQPQYNSNAQVSLLDGSGNRDGMLTANVRCDNCLQWQGGSLDTRSPSSPWIFAYKEGQSLNSDNVRENIQFHDIFGKFSVDLTRAKSTSQNPFRNYNPPHQNSAAIDTASKGSEGGNAMLIAHGFMMAIAFVLLFPFFALLVPLPVPISVAKVHAPLQGFALALAIAGAGLGIKLWVNGGARKIAHPIIGIVVIALLVLFQPAMGLLQHMHFRRTGGKSPFAYAHRWLGRMLIVLGIINGGLGLRLAGIGSPGTPKGAMIAYSVIAGIVGLTYLAVHGIVAMRAGRQKPQPPERTEGPKRTSTS</sequence>
<evidence type="ECO:0000313" key="5">
    <source>
        <dbReference type="EMBL" id="PLN80378.1"/>
    </source>
</evidence>
<reference evidence="6" key="1">
    <citation type="submission" date="2017-12" db="EMBL/GenBank/DDBJ databases">
        <authorList>
            <consortium name="DOE Joint Genome Institute"/>
            <person name="Mondo S.J."/>
            <person name="Kjaerbolling I."/>
            <person name="Vesth T.C."/>
            <person name="Frisvad J.C."/>
            <person name="Nybo J.L."/>
            <person name="Theobald S."/>
            <person name="Kuo A."/>
            <person name="Bowyer P."/>
            <person name="Matsuda Y."/>
            <person name="Lyhne E.K."/>
            <person name="Kogle M.E."/>
            <person name="Clum A."/>
            <person name="Lipzen A."/>
            <person name="Salamov A."/>
            <person name="Ngan C.Y."/>
            <person name="Daum C."/>
            <person name="Chiniquy J."/>
            <person name="Barry K."/>
            <person name="LaButti K."/>
            <person name="Haridas S."/>
            <person name="Simmons B.A."/>
            <person name="Magnuson J.K."/>
            <person name="Mortensen U.H."/>
            <person name="Larsen T.O."/>
            <person name="Grigoriev I.V."/>
            <person name="Baker S.E."/>
            <person name="Andersen M.R."/>
            <person name="Nordberg H.P."/>
            <person name="Cantor M.N."/>
            <person name="Hua S.X."/>
        </authorList>
    </citation>
    <scope>NUCLEOTIDE SEQUENCE [LARGE SCALE GENOMIC DNA]</scope>
    <source>
        <strain evidence="6">IBT 19404</strain>
    </source>
</reference>
<feature type="region of interest" description="Disordered" evidence="1">
    <location>
        <begin position="385"/>
        <end position="404"/>
    </location>
</feature>
<organism evidence="5 6">
    <name type="scientific">Aspergillus taichungensis</name>
    <dbReference type="NCBI Taxonomy" id="482145"/>
    <lineage>
        <taxon>Eukaryota</taxon>
        <taxon>Fungi</taxon>
        <taxon>Dikarya</taxon>
        <taxon>Ascomycota</taxon>
        <taxon>Pezizomycotina</taxon>
        <taxon>Eurotiomycetes</taxon>
        <taxon>Eurotiomycetidae</taxon>
        <taxon>Eurotiales</taxon>
        <taxon>Aspergillaceae</taxon>
        <taxon>Aspergillus</taxon>
        <taxon>Aspergillus subgen. Circumdati</taxon>
    </lineage>
</organism>
<dbReference type="Pfam" id="PF16010">
    <property type="entry name" value="CDH-cyt"/>
    <property type="match status" value="1"/>
</dbReference>
<dbReference type="Gene3D" id="2.60.40.1210">
    <property type="entry name" value="Cellobiose dehydrogenase, cytochrome domain"/>
    <property type="match status" value="1"/>
</dbReference>
<dbReference type="SUPFAM" id="SSF49344">
    <property type="entry name" value="CBD9-like"/>
    <property type="match status" value="1"/>
</dbReference>
<evidence type="ECO:0000259" key="4">
    <source>
        <dbReference type="SMART" id="SM00664"/>
    </source>
</evidence>
<name>A0A2J5HSR8_9EURO</name>
<dbReference type="SMART" id="SM00664">
    <property type="entry name" value="DoH"/>
    <property type="match status" value="1"/>
</dbReference>
<keyword evidence="2" id="KW-0472">Membrane</keyword>
<proteinExistence type="predicted"/>
<accession>A0A2J5HSR8</accession>
<evidence type="ECO:0000256" key="3">
    <source>
        <dbReference type="SAM" id="SignalP"/>
    </source>
</evidence>
<keyword evidence="3" id="KW-0732">Signal</keyword>
<dbReference type="PANTHER" id="PTHR47797">
    <property type="entry name" value="DEHYDROGENASE, PUTATIVE (AFU_ORTHOLOGUE AFUA_8G05805)-RELATED"/>
    <property type="match status" value="1"/>
</dbReference>
<dbReference type="EMBL" id="KZ559548">
    <property type="protein sequence ID" value="PLN80378.1"/>
    <property type="molecule type" value="Genomic_DNA"/>
</dbReference>
<dbReference type="InterPro" id="IPR005018">
    <property type="entry name" value="DOMON_domain"/>
</dbReference>
<evidence type="ECO:0000256" key="2">
    <source>
        <dbReference type="SAM" id="Phobius"/>
    </source>
</evidence>
<dbReference type="CDD" id="cd08760">
    <property type="entry name" value="Cyt_b561_FRRS1_like"/>
    <property type="match status" value="1"/>
</dbReference>
<dbReference type="InterPro" id="IPR015920">
    <property type="entry name" value="Cellobiose_DH-like_cyt"/>
</dbReference>
<evidence type="ECO:0000313" key="6">
    <source>
        <dbReference type="Proteomes" id="UP000235023"/>
    </source>
</evidence>
<feature type="transmembrane region" description="Helical" evidence="2">
    <location>
        <begin position="359"/>
        <end position="380"/>
    </location>
</feature>
<feature type="chain" id="PRO_5014407794" evidence="3">
    <location>
        <begin position="22"/>
        <end position="404"/>
    </location>
</feature>
<gene>
    <name evidence="5" type="ORF">BDW42DRAFT_113801</name>
</gene>
<keyword evidence="6" id="KW-1185">Reference proteome</keyword>
<feature type="transmembrane region" description="Helical" evidence="2">
    <location>
        <begin position="220"/>
        <end position="244"/>
    </location>
</feature>
<feature type="domain" description="DOMON" evidence="4">
    <location>
        <begin position="64"/>
        <end position="155"/>
    </location>
</feature>
<feature type="transmembrane region" description="Helical" evidence="2">
    <location>
        <begin position="288"/>
        <end position="307"/>
    </location>
</feature>
<evidence type="ECO:0000256" key="1">
    <source>
        <dbReference type="SAM" id="MobiDB-lite"/>
    </source>
</evidence>
<dbReference type="Proteomes" id="UP000235023">
    <property type="component" value="Unassembled WGS sequence"/>
</dbReference>
<feature type="signal peptide" evidence="3">
    <location>
        <begin position="1"/>
        <end position="21"/>
    </location>
</feature>
<dbReference type="AlphaFoldDB" id="A0A2J5HSR8"/>
<dbReference type="CDD" id="cd09630">
    <property type="entry name" value="CDH_like_cytochrome"/>
    <property type="match status" value="1"/>
</dbReference>
<keyword evidence="2" id="KW-0812">Transmembrane</keyword>
<dbReference type="PANTHER" id="PTHR47797:SF1">
    <property type="entry name" value="CYTOCHROME B561 DOMAIN-CONTAINING PROTEIN-RELATED"/>
    <property type="match status" value="1"/>
</dbReference>